<dbReference type="Proteomes" id="UP001291309">
    <property type="component" value="Unassembled WGS sequence"/>
</dbReference>
<gene>
    <name evidence="2" type="ORF">SYV04_38325</name>
</gene>
<dbReference type="EMBL" id="JAXIVS010000019">
    <property type="protein sequence ID" value="MDY7232309.1"/>
    <property type="molecule type" value="Genomic_DNA"/>
</dbReference>
<keyword evidence="3" id="KW-1185">Reference proteome</keyword>
<feature type="signal peptide" evidence="1">
    <location>
        <begin position="1"/>
        <end position="19"/>
    </location>
</feature>
<sequence>MNRLLLLALLLLLAGCSETRTDLECREPSDCGALAEAYRCSEGACLCRTDAACAAGELCNAAGFCQPRAGCEKNADCADPTLFCDTTTGTCLQRGRCATDLHCPIGEVCDASRALCVQGCRSAGDCPSASCRCGDAPCLCEATDPEGRAACALGVCDAAFCAEDGDCAFGERCGTPTAEPRALCYSDADPVRRPYCASCNYGGGIQVCGRGANYCLVETAPGGSAFCGVDCSEGQGCPNGYQCADVVVAYSRSRCRADAECPADPSLPCRADTDCQRGGRCVKETGQEVGACAGRCDVAEGDVLGYCSCQRDTDCAQGTCSQGACTLSRKPCVTDTDCRPVRCVDFNGAGGCLIGQNCAPEEGLTCAEVAPR</sequence>
<accession>A0ABU5HFQ8</accession>
<evidence type="ECO:0008006" key="4">
    <source>
        <dbReference type="Google" id="ProtNLM"/>
    </source>
</evidence>
<dbReference type="RefSeq" id="WP_321551020.1">
    <property type="nucleotide sequence ID" value="NZ_JAXIVS010000019.1"/>
</dbReference>
<name>A0ABU5HFQ8_9BACT</name>
<reference evidence="2 3" key="1">
    <citation type="submission" date="2023-12" db="EMBL/GenBank/DDBJ databases">
        <title>the genome sequence of Hyalangium sp. s54d21.</title>
        <authorList>
            <person name="Zhang X."/>
        </authorList>
    </citation>
    <scope>NUCLEOTIDE SEQUENCE [LARGE SCALE GENOMIC DNA]</scope>
    <source>
        <strain evidence="3">s54d21</strain>
    </source>
</reference>
<protein>
    <recommendedName>
        <fullName evidence="4">Dickkopf N-terminal cysteine-rich domain-containing protein</fullName>
    </recommendedName>
</protein>
<comment type="caution">
    <text evidence="2">The sequence shown here is derived from an EMBL/GenBank/DDBJ whole genome shotgun (WGS) entry which is preliminary data.</text>
</comment>
<keyword evidence="1" id="KW-0732">Signal</keyword>
<evidence type="ECO:0000313" key="2">
    <source>
        <dbReference type="EMBL" id="MDY7232309.1"/>
    </source>
</evidence>
<proteinExistence type="predicted"/>
<dbReference type="PROSITE" id="PS51257">
    <property type="entry name" value="PROKAR_LIPOPROTEIN"/>
    <property type="match status" value="1"/>
</dbReference>
<organism evidence="2 3">
    <name type="scientific">Hyalangium rubrum</name>
    <dbReference type="NCBI Taxonomy" id="3103134"/>
    <lineage>
        <taxon>Bacteria</taxon>
        <taxon>Pseudomonadati</taxon>
        <taxon>Myxococcota</taxon>
        <taxon>Myxococcia</taxon>
        <taxon>Myxococcales</taxon>
        <taxon>Cystobacterineae</taxon>
        <taxon>Archangiaceae</taxon>
        <taxon>Hyalangium</taxon>
    </lineage>
</organism>
<feature type="chain" id="PRO_5045214350" description="Dickkopf N-terminal cysteine-rich domain-containing protein" evidence="1">
    <location>
        <begin position="20"/>
        <end position="372"/>
    </location>
</feature>
<evidence type="ECO:0000313" key="3">
    <source>
        <dbReference type="Proteomes" id="UP001291309"/>
    </source>
</evidence>
<evidence type="ECO:0000256" key="1">
    <source>
        <dbReference type="SAM" id="SignalP"/>
    </source>
</evidence>